<dbReference type="GO" id="GO:0015628">
    <property type="term" value="P:protein secretion by the type II secretion system"/>
    <property type="evidence" value="ECO:0007669"/>
    <property type="project" value="InterPro"/>
</dbReference>
<name>A0A2S0VWT9_9ALTE</name>
<accession>A0A2S0VWT9</accession>
<keyword evidence="9" id="KW-0472">Membrane</keyword>
<evidence type="ECO:0000256" key="7">
    <source>
        <dbReference type="ARBA" id="ARBA00022692"/>
    </source>
</evidence>
<dbReference type="SUPFAM" id="SSF54523">
    <property type="entry name" value="Pili subunits"/>
    <property type="match status" value="1"/>
</dbReference>
<dbReference type="Pfam" id="PF11612">
    <property type="entry name" value="T2SSJ"/>
    <property type="match status" value="1"/>
</dbReference>
<evidence type="ECO:0000256" key="5">
    <source>
        <dbReference type="ARBA" id="ARBA00022481"/>
    </source>
</evidence>
<keyword evidence="6" id="KW-0997">Cell inner membrane</keyword>
<evidence type="ECO:0000256" key="3">
    <source>
        <dbReference type="ARBA" id="ARBA00021539"/>
    </source>
</evidence>
<keyword evidence="11" id="KW-1185">Reference proteome</keyword>
<keyword evidence="8" id="KW-1133">Transmembrane helix</keyword>
<dbReference type="GO" id="GO:0005886">
    <property type="term" value="C:plasma membrane"/>
    <property type="evidence" value="ECO:0007669"/>
    <property type="project" value="UniProtKB-SubCell"/>
</dbReference>
<evidence type="ECO:0000313" key="11">
    <source>
        <dbReference type="Proteomes" id="UP000244441"/>
    </source>
</evidence>
<dbReference type="PANTHER" id="PTHR39583:SF2">
    <property type="entry name" value="TYPE II SECRETION SYSTEM PROTEIN J"/>
    <property type="match status" value="1"/>
</dbReference>
<dbReference type="Gene3D" id="2.10.70.20">
    <property type="entry name" value="gspk-gspi-gspj complex like domains"/>
    <property type="match status" value="1"/>
</dbReference>
<dbReference type="AlphaFoldDB" id="A0A2S0VWT9"/>
<keyword evidence="4" id="KW-1003">Cell membrane</keyword>
<evidence type="ECO:0000256" key="6">
    <source>
        <dbReference type="ARBA" id="ARBA00022519"/>
    </source>
</evidence>
<sequence length="206" mass="23442">MMKKLTHHRGFTLIEMLVAVAIFAVVGLGAANVLSSISTSNEVSLTHSERLQSLQLAILTIERDLRQATRRKVRVDGEKAADTFISHGELILDSQSQVLALRKVGWTNPMFLMPRSEVQSFAYRVVDDVLERIHFEYPDPVVGEEFKVRPLLTDVKELIFEFHDGKNDKWQTEWRSKDLPVAIAITLKLADYGDIRRVILMPEATK</sequence>
<protein>
    <recommendedName>
        <fullName evidence="3">Type II secretion system protein J</fullName>
    </recommendedName>
</protein>
<dbReference type="InterPro" id="IPR045584">
    <property type="entry name" value="Pilin-like"/>
</dbReference>
<gene>
    <name evidence="10" type="primary">gspJ</name>
    <name evidence="10" type="ORF">C2869_20810</name>
</gene>
<dbReference type="PROSITE" id="PS00409">
    <property type="entry name" value="PROKAR_NTER_METHYL"/>
    <property type="match status" value="1"/>
</dbReference>
<dbReference type="GO" id="GO:0015627">
    <property type="term" value="C:type II protein secretion system complex"/>
    <property type="evidence" value="ECO:0007669"/>
    <property type="project" value="InterPro"/>
</dbReference>
<dbReference type="InterPro" id="IPR012902">
    <property type="entry name" value="N_methyl_site"/>
</dbReference>
<dbReference type="OrthoDB" id="9794345at2"/>
<dbReference type="NCBIfam" id="TIGR01711">
    <property type="entry name" value="gspJ"/>
    <property type="match status" value="1"/>
</dbReference>
<comment type="subcellular location">
    <subcellularLocation>
        <location evidence="1">Cell inner membrane</location>
        <topology evidence="1">Single-pass membrane protein</topology>
    </subcellularLocation>
</comment>
<dbReference type="Proteomes" id="UP000244441">
    <property type="component" value="Chromosome"/>
</dbReference>
<dbReference type="NCBIfam" id="TIGR02532">
    <property type="entry name" value="IV_pilin_GFxxxE"/>
    <property type="match status" value="1"/>
</dbReference>
<evidence type="ECO:0000313" key="10">
    <source>
        <dbReference type="EMBL" id="AWB68686.1"/>
    </source>
</evidence>
<evidence type="ECO:0000256" key="2">
    <source>
        <dbReference type="ARBA" id="ARBA00011084"/>
    </source>
</evidence>
<dbReference type="EMBL" id="CP026604">
    <property type="protein sequence ID" value="AWB68686.1"/>
    <property type="molecule type" value="Genomic_DNA"/>
</dbReference>
<keyword evidence="5" id="KW-0488">Methylation</keyword>
<reference evidence="10 11" key="1">
    <citation type="submission" date="2018-01" db="EMBL/GenBank/DDBJ databases">
        <title>Genome sequence of a Cantenovulum-like bacteria.</title>
        <authorList>
            <person name="Tan W.R."/>
            <person name="Lau N.-S."/>
            <person name="Go F."/>
            <person name="Amirul A.-A.A."/>
        </authorList>
    </citation>
    <scope>NUCLEOTIDE SEQUENCE [LARGE SCALE GENOMIC DNA]</scope>
    <source>
        <strain evidence="10 11">CCB-QB4</strain>
    </source>
</reference>
<keyword evidence="7" id="KW-0812">Transmembrane</keyword>
<dbReference type="InterPro" id="IPR010055">
    <property type="entry name" value="T2SS_protein-GspJ"/>
</dbReference>
<dbReference type="PANTHER" id="PTHR39583">
    <property type="entry name" value="TYPE II SECRETION SYSTEM PROTEIN J-RELATED"/>
    <property type="match status" value="1"/>
</dbReference>
<dbReference type="InterPro" id="IPR051621">
    <property type="entry name" value="T2SS_protein_J"/>
</dbReference>
<organism evidence="10 11">
    <name type="scientific">Saccharobesus litoralis</name>
    <dbReference type="NCBI Taxonomy" id="2172099"/>
    <lineage>
        <taxon>Bacteria</taxon>
        <taxon>Pseudomonadati</taxon>
        <taxon>Pseudomonadota</taxon>
        <taxon>Gammaproteobacteria</taxon>
        <taxon>Alteromonadales</taxon>
        <taxon>Alteromonadaceae</taxon>
        <taxon>Saccharobesus</taxon>
    </lineage>
</organism>
<comment type="similarity">
    <text evidence="2">Belongs to the GSP J family.</text>
</comment>
<dbReference type="Gene3D" id="3.10.610.10">
    <property type="entry name" value="GSPII I/J protein-like"/>
    <property type="match status" value="1"/>
</dbReference>
<evidence type="ECO:0000256" key="1">
    <source>
        <dbReference type="ARBA" id="ARBA00004377"/>
    </source>
</evidence>
<proteinExistence type="inferred from homology"/>
<evidence type="ECO:0000256" key="4">
    <source>
        <dbReference type="ARBA" id="ARBA00022475"/>
    </source>
</evidence>
<evidence type="ECO:0000256" key="9">
    <source>
        <dbReference type="ARBA" id="ARBA00023136"/>
    </source>
</evidence>
<evidence type="ECO:0000256" key="8">
    <source>
        <dbReference type="ARBA" id="ARBA00022989"/>
    </source>
</evidence>
<dbReference type="Pfam" id="PF07963">
    <property type="entry name" value="N_methyl"/>
    <property type="match status" value="1"/>
</dbReference>
<dbReference type="KEGG" id="cate:C2869_20810"/>